<feature type="transmembrane region" description="Helical" evidence="5">
    <location>
        <begin position="119"/>
        <end position="138"/>
    </location>
</feature>
<evidence type="ECO:0000256" key="5">
    <source>
        <dbReference type="SAM" id="Phobius"/>
    </source>
</evidence>
<sequence>MSTHKLFALFFVWSVIKPESGENTVKYMGIPLEIIITLFFVATVTKKWKDGSLNRNGLKLIVVTTAFFTSQFISLIINWKSHDSLQTFLFVGLATVAVTALLPMSWVIFVDRFTPEDRWIGLGILLFVHLVALIQLMFPDLSKSLIAPTLGSDGIRPGAVNSIMSATTVYGTFSAITLVFSITGLTSAKNWTWSLHEGLGVFYRFLFMFIALLSVIGGILSGSRNFIWSALVGCTYIALAIKHTNKKLLLLMLLSSLILLHLVAFTNKTIGSKLAMTLPYIDKIRRHQDLIIKDFIPQFGNGALSNRLSIWKTALDMWQEKPLMGHGPGSFRLNNIFPQRLNVHNFYLQTLAESGIITFLIFLILVFLIFKTIRSSELTGVALTAMAALVFDNFLDYSPSWVLALAYMLSWPLKQKEPAGDRPFPATGVAGCP</sequence>
<evidence type="ECO:0000313" key="8">
    <source>
        <dbReference type="Proteomes" id="UP000199611"/>
    </source>
</evidence>
<feature type="domain" description="O-antigen ligase-related" evidence="6">
    <location>
        <begin position="210"/>
        <end position="363"/>
    </location>
</feature>
<feature type="transmembrane region" description="Helical" evidence="5">
    <location>
        <begin position="346"/>
        <end position="370"/>
    </location>
</feature>
<dbReference type="EMBL" id="FOUU01000004">
    <property type="protein sequence ID" value="SFM81165.1"/>
    <property type="molecule type" value="Genomic_DNA"/>
</dbReference>
<feature type="transmembrane region" description="Helical" evidence="5">
    <location>
        <begin position="158"/>
        <end position="180"/>
    </location>
</feature>
<comment type="subcellular location">
    <subcellularLocation>
        <location evidence="1">Membrane</location>
        <topology evidence="1">Multi-pass membrane protein</topology>
    </subcellularLocation>
</comment>
<dbReference type="AlphaFoldDB" id="A0A1I4TX56"/>
<keyword evidence="4 5" id="KW-0472">Membrane</keyword>
<feature type="transmembrane region" description="Helical" evidence="5">
    <location>
        <begin position="226"/>
        <end position="241"/>
    </location>
</feature>
<dbReference type="Proteomes" id="UP000199611">
    <property type="component" value="Unassembled WGS sequence"/>
</dbReference>
<dbReference type="PANTHER" id="PTHR37422">
    <property type="entry name" value="TEICHURONIC ACID BIOSYNTHESIS PROTEIN TUAE"/>
    <property type="match status" value="1"/>
</dbReference>
<keyword evidence="2 5" id="KW-0812">Transmembrane</keyword>
<feature type="transmembrane region" description="Helical" evidence="5">
    <location>
        <begin position="28"/>
        <end position="45"/>
    </location>
</feature>
<keyword evidence="7" id="KW-0436">Ligase</keyword>
<dbReference type="PANTHER" id="PTHR37422:SF13">
    <property type="entry name" value="LIPOPOLYSACCHARIDE BIOSYNTHESIS PROTEIN PA4999-RELATED"/>
    <property type="match status" value="1"/>
</dbReference>
<keyword evidence="8" id="KW-1185">Reference proteome</keyword>
<evidence type="ECO:0000256" key="1">
    <source>
        <dbReference type="ARBA" id="ARBA00004141"/>
    </source>
</evidence>
<evidence type="ECO:0000259" key="6">
    <source>
        <dbReference type="Pfam" id="PF04932"/>
    </source>
</evidence>
<feature type="transmembrane region" description="Helical" evidence="5">
    <location>
        <begin position="85"/>
        <end position="107"/>
    </location>
</feature>
<dbReference type="STRING" id="39841.SAMN05660836_01565"/>
<protein>
    <submittedName>
        <fullName evidence="7">O-antigen ligase like membrane protein</fullName>
    </submittedName>
</protein>
<dbReference type="OrthoDB" id="5292786at2"/>
<organism evidence="7 8">
    <name type="scientific">Thermodesulforhabdus norvegica</name>
    <dbReference type="NCBI Taxonomy" id="39841"/>
    <lineage>
        <taxon>Bacteria</taxon>
        <taxon>Pseudomonadati</taxon>
        <taxon>Thermodesulfobacteriota</taxon>
        <taxon>Syntrophobacteria</taxon>
        <taxon>Syntrophobacterales</taxon>
        <taxon>Thermodesulforhabdaceae</taxon>
        <taxon>Thermodesulforhabdus</taxon>
    </lineage>
</organism>
<evidence type="ECO:0000256" key="3">
    <source>
        <dbReference type="ARBA" id="ARBA00022989"/>
    </source>
</evidence>
<dbReference type="InterPro" id="IPR051533">
    <property type="entry name" value="WaaL-like"/>
</dbReference>
<feature type="transmembrane region" description="Helical" evidence="5">
    <location>
        <begin position="57"/>
        <end position="79"/>
    </location>
</feature>
<evidence type="ECO:0000256" key="4">
    <source>
        <dbReference type="ARBA" id="ARBA00023136"/>
    </source>
</evidence>
<gene>
    <name evidence="7" type="ORF">SAMN05660836_01565</name>
</gene>
<evidence type="ECO:0000256" key="2">
    <source>
        <dbReference type="ARBA" id="ARBA00022692"/>
    </source>
</evidence>
<dbReference type="GO" id="GO:0016020">
    <property type="term" value="C:membrane"/>
    <property type="evidence" value="ECO:0007669"/>
    <property type="project" value="UniProtKB-SubCell"/>
</dbReference>
<dbReference type="GO" id="GO:0016874">
    <property type="term" value="F:ligase activity"/>
    <property type="evidence" value="ECO:0007669"/>
    <property type="project" value="UniProtKB-KW"/>
</dbReference>
<accession>A0A1I4TX56</accession>
<reference evidence="7 8" key="1">
    <citation type="submission" date="2016-10" db="EMBL/GenBank/DDBJ databases">
        <authorList>
            <person name="de Groot N.N."/>
        </authorList>
    </citation>
    <scope>NUCLEOTIDE SEQUENCE [LARGE SCALE GENOMIC DNA]</scope>
    <source>
        <strain evidence="7 8">DSM 9990</strain>
    </source>
</reference>
<feature type="transmembrane region" description="Helical" evidence="5">
    <location>
        <begin position="248"/>
        <end position="266"/>
    </location>
</feature>
<name>A0A1I4TX56_9BACT</name>
<keyword evidence="3 5" id="KW-1133">Transmembrane helix</keyword>
<dbReference type="Pfam" id="PF04932">
    <property type="entry name" value="Wzy_C"/>
    <property type="match status" value="1"/>
</dbReference>
<dbReference type="InterPro" id="IPR007016">
    <property type="entry name" value="O-antigen_ligase-rel_domated"/>
</dbReference>
<evidence type="ECO:0000313" key="7">
    <source>
        <dbReference type="EMBL" id="SFM81165.1"/>
    </source>
</evidence>
<feature type="transmembrane region" description="Helical" evidence="5">
    <location>
        <begin position="201"/>
        <end position="220"/>
    </location>
</feature>
<proteinExistence type="predicted"/>